<dbReference type="EMBL" id="WTPW01000832">
    <property type="protein sequence ID" value="KAF0476175.1"/>
    <property type="molecule type" value="Genomic_DNA"/>
</dbReference>
<gene>
    <name evidence="2" type="ORF">F8M41_024448</name>
</gene>
<dbReference type="Proteomes" id="UP000439903">
    <property type="component" value="Unassembled WGS sequence"/>
</dbReference>
<evidence type="ECO:0000256" key="1">
    <source>
        <dbReference type="SAM" id="MobiDB-lite"/>
    </source>
</evidence>
<proteinExistence type="predicted"/>
<comment type="caution">
    <text evidence="2">The sequence shown here is derived from an EMBL/GenBank/DDBJ whole genome shotgun (WGS) entry which is preliminary data.</text>
</comment>
<dbReference type="OrthoDB" id="2387250at2759"/>
<evidence type="ECO:0000313" key="2">
    <source>
        <dbReference type="EMBL" id="KAF0476175.1"/>
    </source>
</evidence>
<dbReference type="AlphaFoldDB" id="A0A8H4ABU2"/>
<feature type="compositionally biased region" description="Polar residues" evidence="1">
    <location>
        <begin position="88"/>
        <end position="101"/>
    </location>
</feature>
<protein>
    <submittedName>
        <fullName evidence="2">Uncharacterized protein</fullName>
    </submittedName>
</protein>
<sequence>MSEINNEMHFKFRERAFLNFEKALKESLKKFNNLKNNHVAIPINHLQSFFKKEIDSLADHFCEYQSSSEASHAASVEALPNPNDVEVGTSSRHSETPSINKTEIKKRKGPPHPNEARKKLQKEIR</sequence>
<reference evidence="2 3" key="1">
    <citation type="journal article" date="2019" name="Environ. Microbiol.">
        <title>At the nexus of three kingdoms: the genome of the mycorrhizal fungus Gigaspora margarita provides insights into plant, endobacterial and fungal interactions.</title>
        <authorList>
            <person name="Venice F."/>
            <person name="Ghignone S."/>
            <person name="Salvioli di Fossalunga A."/>
            <person name="Amselem J."/>
            <person name="Novero M."/>
            <person name="Xianan X."/>
            <person name="Sedzielewska Toro K."/>
            <person name="Morin E."/>
            <person name="Lipzen A."/>
            <person name="Grigoriev I.V."/>
            <person name="Henrissat B."/>
            <person name="Martin F.M."/>
            <person name="Bonfante P."/>
        </authorList>
    </citation>
    <scope>NUCLEOTIDE SEQUENCE [LARGE SCALE GENOMIC DNA]</scope>
    <source>
        <strain evidence="2 3">BEG34</strain>
    </source>
</reference>
<feature type="compositionally biased region" description="Basic and acidic residues" evidence="1">
    <location>
        <begin position="114"/>
        <end position="125"/>
    </location>
</feature>
<accession>A0A8H4ABU2</accession>
<organism evidence="2 3">
    <name type="scientific">Gigaspora margarita</name>
    <dbReference type="NCBI Taxonomy" id="4874"/>
    <lineage>
        <taxon>Eukaryota</taxon>
        <taxon>Fungi</taxon>
        <taxon>Fungi incertae sedis</taxon>
        <taxon>Mucoromycota</taxon>
        <taxon>Glomeromycotina</taxon>
        <taxon>Glomeromycetes</taxon>
        <taxon>Diversisporales</taxon>
        <taxon>Gigasporaceae</taxon>
        <taxon>Gigaspora</taxon>
    </lineage>
</organism>
<name>A0A8H4ABU2_GIGMA</name>
<evidence type="ECO:0000313" key="3">
    <source>
        <dbReference type="Proteomes" id="UP000439903"/>
    </source>
</evidence>
<keyword evidence="3" id="KW-1185">Reference proteome</keyword>
<feature type="region of interest" description="Disordered" evidence="1">
    <location>
        <begin position="72"/>
        <end position="125"/>
    </location>
</feature>